<dbReference type="EMBL" id="CP049945">
    <property type="protein sequence ID" value="QRF05888.1"/>
    <property type="molecule type" value="Genomic_DNA"/>
</dbReference>
<sequence>MLDWKRVNSANATANPPKMTVTWNYRPGDGSAQQAGPPYTSYNGVWGVSTLTPTLRDKFTDADGDKVNGTFQVYDAATNTPIATPAGSGMLVSDFVTPGSWATVQVPAGQLVDGKTYKFRTNAYDGAHYNLNWSPWREFVVETAAAGKPTTLKAGDAYSISDPKIVKDPAKVQEVVDVFKRDGNLEALGIKPTSGPSAPQTAAASSTRAAWERTYTTPSTKFVRGSKPADQYEYINDPDECSAADDADNAPGWIKNRFSYCQETLVLMPAVKCGLFPPGCYLHGEFVATQVLIGKGKIGGLDGSEYTRHADFDFNLDVHWVGGDFAKPGAKIEALLPCEGSWQAGNASAEPEEACYSGLFDGREASPLQWEVDGDTTFDLWSSTPTLPDIAVGEQVAVGKFTPKLDFTLPGYSQIISSEGEEGEIRFDSAAYNGWAKLGSVFPDATPSLRYDKSDTSDLGLPTPYTGVEAVARHIDEARQDPDATYPTKTNKNLPGASPLNPLHRIVPAASASSQARYDRNEAIRTRDCNENTPGAPGAGKDCDEYPFHSSAEGAARFEFEGAEFKDDFSVRYIDSKENQEAGRRLGAWYQSDRILDWEAFTITIGD</sequence>
<accession>A0ABX7EMM9</accession>
<name>A0ABX7EMM9_9ACTN</name>
<feature type="region of interest" description="Disordered" evidence="1">
    <location>
        <begin position="481"/>
        <end position="501"/>
    </location>
</feature>
<dbReference type="InterPro" id="IPR029476">
    <property type="entry name" value="DNase_NucA_NucB"/>
</dbReference>
<proteinExistence type="predicted"/>
<evidence type="ECO:0000259" key="2">
    <source>
        <dbReference type="Pfam" id="PF14040"/>
    </source>
</evidence>
<evidence type="ECO:0000256" key="1">
    <source>
        <dbReference type="SAM" id="MobiDB-lite"/>
    </source>
</evidence>
<evidence type="ECO:0000313" key="3">
    <source>
        <dbReference type="EMBL" id="QRF05888.1"/>
    </source>
</evidence>
<keyword evidence="4" id="KW-1185">Reference proteome</keyword>
<dbReference type="Proteomes" id="UP000596311">
    <property type="component" value="Chromosome"/>
</dbReference>
<dbReference type="RefSeq" id="WP_203216396.1">
    <property type="nucleotide sequence ID" value="NZ_CP049945.1"/>
</dbReference>
<dbReference type="Pfam" id="PF14040">
    <property type="entry name" value="DNase_NucA_NucB"/>
    <property type="match status" value="1"/>
</dbReference>
<feature type="domain" description="Deoxyribonuclease NucA/NucB" evidence="2">
    <location>
        <begin position="513"/>
        <end position="603"/>
    </location>
</feature>
<gene>
    <name evidence="3" type="ORF">G9U55_29560</name>
</gene>
<organism evidence="3 4">
    <name type="scientific">Streptomyces koyangensis</name>
    <dbReference type="NCBI Taxonomy" id="188770"/>
    <lineage>
        <taxon>Bacteria</taxon>
        <taxon>Bacillati</taxon>
        <taxon>Actinomycetota</taxon>
        <taxon>Actinomycetes</taxon>
        <taxon>Kitasatosporales</taxon>
        <taxon>Streptomycetaceae</taxon>
        <taxon>Streptomyces</taxon>
        <taxon>Streptomyces aurantiacus group</taxon>
    </lineage>
</organism>
<evidence type="ECO:0000313" key="4">
    <source>
        <dbReference type="Proteomes" id="UP000596311"/>
    </source>
</evidence>
<reference evidence="3 4" key="1">
    <citation type="submission" date="2020-03" db="EMBL/GenBank/DDBJ databases">
        <title>Genome mining and metabolic profiling illuminate the polycyclic tetramate macrolactams from Streptomyces koyangensis SCSIO 5802.</title>
        <authorList>
            <person name="Ding W."/>
        </authorList>
    </citation>
    <scope>NUCLEOTIDE SEQUENCE [LARGE SCALE GENOMIC DNA]</scope>
    <source>
        <strain evidence="3 4">SCSIO 5802</strain>
    </source>
</reference>
<protein>
    <recommendedName>
        <fullName evidence="2">Deoxyribonuclease NucA/NucB domain-containing protein</fullName>
    </recommendedName>
</protein>